<dbReference type="GO" id="GO:0043799">
    <property type="term" value="F:glycine oxidase activity"/>
    <property type="evidence" value="ECO:0007669"/>
    <property type="project" value="UniProtKB-EC"/>
</dbReference>
<keyword evidence="2" id="KW-0784">Thiamine biosynthesis</keyword>
<evidence type="ECO:0000256" key="2">
    <source>
        <dbReference type="ARBA" id="ARBA00022977"/>
    </source>
</evidence>
<dbReference type="Gene3D" id="3.50.50.60">
    <property type="entry name" value="FAD/NAD(P)-binding domain"/>
    <property type="match status" value="1"/>
</dbReference>
<keyword evidence="9" id="KW-1185">Reference proteome</keyword>
<evidence type="ECO:0000259" key="7">
    <source>
        <dbReference type="Pfam" id="PF01266"/>
    </source>
</evidence>
<accession>A0AA41U631</accession>
<protein>
    <recommendedName>
        <fullName evidence="5">glycine oxidase</fullName>
        <ecNumber evidence="5">1.4.3.19</ecNumber>
    </recommendedName>
</protein>
<dbReference type="GO" id="GO:0009228">
    <property type="term" value="P:thiamine biosynthetic process"/>
    <property type="evidence" value="ECO:0007669"/>
    <property type="project" value="UniProtKB-KW"/>
</dbReference>
<comment type="catalytic activity">
    <reaction evidence="4">
        <text>glycine + O2 + H2O = glyoxylate + H2O2 + NH4(+)</text>
        <dbReference type="Rhea" id="RHEA:11532"/>
        <dbReference type="ChEBI" id="CHEBI:15377"/>
        <dbReference type="ChEBI" id="CHEBI:15379"/>
        <dbReference type="ChEBI" id="CHEBI:16240"/>
        <dbReference type="ChEBI" id="CHEBI:28938"/>
        <dbReference type="ChEBI" id="CHEBI:36655"/>
        <dbReference type="ChEBI" id="CHEBI:57305"/>
        <dbReference type="EC" id="1.4.3.19"/>
    </reaction>
</comment>
<dbReference type="NCBIfam" id="TIGR02352">
    <property type="entry name" value="thiamin_ThiO"/>
    <property type="match status" value="1"/>
</dbReference>
<comment type="pathway">
    <text evidence="1">Cofactor biosynthesis; thiamine diphosphate biosynthesis.</text>
</comment>
<evidence type="ECO:0000313" key="8">
    <source>
        <dbReference type="EMBL" id="MCF4119880.1"/>
    </source>
</evidence>
<dbReference type="AlphaFoldDB" id="A0AA41U631"/>
<evidence type="ECO:0000256" key="5">
    <source>
        <dbReference type="ARBA" id="ARBA00050018"/>
    </source>
</evidence>
<dbReference type="SUPFAM" id="SSF54373">
    <property type="entry name" value="FAD-linked reductases, C-terminal domain"/>
    <property type="match status" value="1"/>
</dbReference>
<feature type="domain" description="FAD dependent oxidoreductase" evidence="7">
    <location>
        <begin position="7"/>
        <end position="368"/>
    </location>
</feature>
<comment type="caution">
    <text evidence="8">The sequence shown here is derived from an EMBL/GenBank/DDBJ whole genome shotgun (WGS) entry which is preliminary data.</text>
</comment>
<gene>
    <name evidence="8" type="primary">thiO</name>
    <name evidence="8" type="ORF">L1785_02705</name>
</gene>
<organism evidence="8 9">
    <name type="scientific">Antribacter soli</name>
    <dbReference type="NCBI Taxonomy" id="2910976"/>
    <lineage>
        <taxon>Bacteria</taxon>
        <taxon>Bacillati</taxon>
        <taxon>Actinomycetota</taxon>
        <taxon>Actinomycetes</taxon>
        <taxon>Micrococcales</taxon>
        <taxon>Promicromonosporaceae</taxon>
        <taxon>Antribacter</taxon>
    </lineage>
</organism>
<dbReference type="SUPFAM" id="SSF51905">
    <property type="entry name" value="FAD/NAD(P)-binding domain"/>
    <property type="match status" value="1"/>
</dbReference>
<dbReference type="InterPro" id="IPR012727">
    <property type="entry name" value="Gly_oxidase_ThiO"/>
</dbReference>
<sequence>MTGGRRDVVVVGAGIVGAAVAWRAARAGLTVTVLDPTPGRGATHAAAGMLAPAAEAWFGEEDATRVGLAGLAAWPAFATDLATDLAAGTGARSPGPGLRDGGSLLVAYDVGDLAEVRRLVALHDGHGLGSVELTVADTRRSEPLLGPRVSGAARIAPDRSADPRATVAALLAALAAEPRAVVVRSTATRVLIQGGRAAGIVDDTGAEHPGGAVVLAAGWRTPELVTDLPVPVPVRPVRGQTVRLDAAPGGAPAHVVRGLVQGRPVYVVPRAPRPDGTCEVVVGATSDEGPDDGRPTAGGTFALLRDARALLPALDEAAVVDQTSRARPGTPDNLPLVGPTGVPGLLLATGHHRNGILLAPVTAEAVVALLTGAPPSDALRVADPRRFDPSSPDLTLRSRP</sequence>
<evidence type="ECO:0000256" key="6">
    <source>
        <dbReference type="SAM" id="MobiDB-lite"/>
    </source>
</evidence>
<evidence type="ECO:0000313" key="9">
    <source>
        <dbReference type="Proteomes" id="UP001165405"/>
    </source>
</evidence>
<dbReference type="PANTHER" id="PTHR13847:SF289">
    <property type="entry name" value="GLYCINE OXIDASE"/>
    <property type="match status" value="1"/>
</dbReference>
<dbReference type="Pfam" id="PF01266">
    <property type="entry name" value="DAO"/>
    <property type="match status" value="1"/>
</dbReference>
<reference evidence="8" key="1">
    <citation type="submission" date="2022-01" db="EMBL/GenBank/DDBJ databases">
        <title>Antribacter sp. nov., isolated from Guizhou of China.</title>
        <authorList>
            <person name="Chengliang C."/>
            <person name="Ya Z."/>
        </authorList>
    </citation>
    <scope>NUCLEOTIDE SEQUENCE</scope>
    <source>
        <strain evidence="8">KLBMP 9083</strain>
    </source>
</reference>
<evidence type="ECO:0000256" key="1">
    <source>
        <dbReference type="ARBA" id="ARBA00004948"/>
    </source>
</evidence>
<dbReference type="GO" id="GO:0005737">
    <property type="term" value="C:cytoplasm"/>
    <property type="evidence" value="ECO:0007669"/>
    <property type="project" value="TreeGrafter"/>
</dbReference>
<dbReference type="EC" id="1.4.3.19" evidence="5"/>
<dbReference type="Proteomes" id="UP001165405">
    <property type="component" value="Unassembled WGS sequence"/>
</dbReference>
<dbReference type="InterPro" id="IPR006076">
    <property type="entry name" value="FAD-dep_OxRdtase"/>
</dbReference>
<keyword evidence="3 8" id="KW-0560">Oxidoreductase</keyword>
<dbReference type="PANTHER" id="PTHR13847">
    <property type="entry name" value="SARCOSINE DEHYDROGENASE-RELATED"/>
    <property type="match status" value="1"/>
</dbReference>
<dbReference type="InterPro" id="IPR036188">
    <property type="entry name" value="FAD/NAD-bd_sf"/>
</dbReference>
<dbReference type="RefSeq" id="WP_236087593.1">
    <property type="nucleotide sequence ID" value="NZ_JAKGSG010000010.1"/>
</dbReference>
<dbReference type="Gene3D" id="3.30.9.10">
    <property type="entry name" value="D-Amino Acid Oxidase, subunit A, domain 2"/>
    <property type="match status" value="1"/>
</dbReference>
<proteinExistence type="predicted"/>
<dbReference type="EMBL" id="JAKGSG010000010">
    <property type="protein sequence ID" value="MCF4119880.1"/>
    <property type="molecule type" value="Genomic_DNA"/>
</dbReference>
<feature type="region of interest" description="Disordered" evidence="6">
    <location>
        <begin position="377"/>
        <end position="400"/>
    </location>
</feature>
<evidence type="ECO:0000256" key="4">
    <source>
        <dbReference type="ARBA" id="ARBA00049872"/>
    </source>
</evidence>
<name>A0AA41U631_9MICO</name>
<evidence type="ECO:0000256" key="3">
    <source>
        <dbReference type="ARBA" id="ARBA00023002"/>
    </source>
</evidence>
<dbReference type="GO" id="GO:0050660">
    <property type="term" value="F:flavin adenine dinucleotide binding"/>
    <property type="evidence" value="ECO:0007669"/>
    <property type="project" value="InterPro"/>
</dbReference>